<evidence type="ECO:0000313" key="2">
    <source>
        <dbReference type="Proteomes" id="UP001202867"/>
    </source>
</evidence>
<protein>
    <recommendedName>
        <fullName evidence="3">Lipocalin-like domain-containing protein</fullName>
    </recommendedName>
</protein>
<evidence type="ECO:0000313" key="1">
    <source>
        <dbReference type="EMBL" id="MCK0207444.1"/>
    </source>
</evidence>
<evidence type="ECO:0008006" key="3">
    <source>
        <dbReference type="Google" id="ProtNLM"/>
    </source>
</evidence>
<reference evidence="2" key="2">
    <citation type="submission" date="2023-07" db="EMBL/GenBank/DDBJ databases">
        <title>Ancylobacter moscoviensis sp. nov., facultatively methylotrophic bacteria from activated sludge and the reclassification of Starkeya novella (Starkey 1934) Kelly et al. 2000 as Ancylobacter novellus comb. nov., Starkeya koreensis Im et al. 2006 as Ancylobacter koreensis comb.nov., Angulomicrobium tetraedrale Vasil'eva et al. 1986 as Ancylobacter tetraedralis comb. nov., Angulomicrobium amanitiforme Fritz et al. 2004 as Ancylobacter amanitiformis comb. nov. and Methylorhabdus multivorans Doronina et al. 1996 as Ancylobacter multivorans comb. nov. and emended description of the genus Ancylobacter.</title>
        <authorList>
            <person name="Doronina N."/>
            <person name="Chemodurova A."/>
            <person name="Grouzdev D."/>
            <person name="Koziaeva V."/>
            <person name="Shi W."/>
            <person name="Wu L."/>
            <person name="Kaparullina E."/>
        </authorList>
    </citation>
    <scope>NUCLEOTIDE SEQUENCE [LARGE SCALE GENOMIC DNA]</scope>
    <source>
        <strain evidence="2">Jip08</strain>
    </source>
</reference>
<gene>
    <name evidence="1" type="ORF">MWN33_05285</name>
</gene>
<name>A0ABT0DJS7_9HYPH</name>
<accession>A0ABT0DJS7</accession>
<comment type="caution">
    <text evidence="1">The sequence shown here is derived from an EMBL/GenBank/DDBJ whole genome shotgun (WGS) entry which is preliminary data.</text>
</comment>
<organism evidence="1 2">
    <name type="scientific">Ancylobacter koreensis</name>
    <dbReference type="NCBI Taxonomy" id="266121"/>
    <lineage>
        <taxon>Bacteria</taxon>
        <taxon>Pseudomonadati</taxon>
        <taxon>Pseudomonadota</taxon>
        <taxon>Alphaproteobacteria</taxon>
        <taxon>Hyphomicrobiales</taxon>
        <taxon>Xanthobacteraceae</taxon>
        <taxon>Ancylobacter</taxon>
    </lineage>
</organism>
<reference evidence="1 2" key="1">
    <citation type="submission" date="2022-04" db="EMBL/GenBank/DDBJ databases">
        <authorList>
            <person name="Grouzdev D.S."/>
            <person name="Pantiukh K.S."/>
            <person name="Krutkina M.S."/>
        </authorList>
    </citation>
    <scope>NUCLEOTIDE SEQUENCE [LARGE SCALE GENOMIC DNA]</scope>
    <source>
        <strain evidence="1 2">Jip08</strain>
    </source>
</reference>
<sequence>MSTGLSQAQEPPNLVGTWKGMAQAVGIGPTPYRLPDGPGPVFFDKEMEFTYTITEQHGARFIGNMSSGSGKETLIGALQAPAFTSGTMLDDDGRYSVSVRDAGTIDVCYDHLYPKNKVVSCFTLKKQ</sequence>
<dbReference type="RefSeq" id="WP_247199353.1">
    <property type="nucleotide sequence ID" value="NZ_JALKCG010000001.1"/>
</dbReference>
<keyword evidence="2" id="KW-1185">Reference proteome</keyword>
<dbReference type="EMBL" id="JALKCG010000001">
    <property type="protein sequence ID" value="MCK0207444.1"/>
    <property type="molecule type" value="Genomic_DNA"/>
</dbReference>
<proteinExistence type="predicted"/>
<dbReference type="Proteomes" id="UP001202867">
    <property type="component" value="Unassembled WGS sequence"/>
</dbReference>